<evidence type="ECO:0000313" key="3">
    <source>
        <dbReference type="EMBL" id="NRF70543.1"/>
    </source>
</evidence>
<proteinExistence type="inferred from homology"/>
<feature type="signal peptide" evidence="2">
    <location>
        <begin position="1"/>
        <end position="28"/>
    </location>
</feature>
<comment type="similarity">
    <text evidence="1">Belongs to the UPF0065 (bug) family.</text>
</comment>
<sequence length="328" mass="34821">MTNLFCGRRSAAWLIMSALAAAVPAAYAADAYPCQVLRIVSPYPAGGTTDILARLIGPGLSKGLGVPVIVDNKAGASSNIGTESVVRSQADGCTALLGNNTGIVINRNLYKLKYEPTRDLTAVGLVASTPLLLYVNAEFPAKSVAELVDLLKKSPGKYSYASGGSGSPQHLLGEMIKIQKSVFMVHIPYRGQGPAQQDVLGGTVPIAFETITALTPQLKSPRIRVLATTSAKRDPKLPEVPTMNESGFTDFAFENWYGLFVPSKTPAPVVERLSQELQKVLRSPEVTAKLAELGSRDVSGTPAQAAKFIAKELPQWEAVVKRSGATVD</sequence>
<dbReference type="PANTHER" id="PTHR42928">
    <property type="entry name" value="TRICARBOXYLATE-BINDING PROTEIN"/>
    <property type="match status" value="1"/>
</dbReference>
<dbReference type="Pfam" id="PF03401">
    <property type="entry name" value="TctC"/>
    <property type="match status" value="1"/>
</dbReference>
<keyword evidence="4" id="KW-1185">Reference proteome</keyword>
<dbReference type="Proteomes" id="UP000737171">
    <property type="component" value="Unassembled WGS sequence"/>
</dbReference>
<gene>
    <name evidence="3" type="ORF">HLB44_26405</name>
</gene>
<dbReference type="SUPFAM" id="SSF53850">
    <property type="entry name" value="Periplasmic binding protein-like II"/>
    <property type="match status" value="1"/>
</dbReference>
<dbReference type="InterPro" id="IPR042100">
    <property type="entry name" value="Bug_dom1"/>
</dbReference>
<dbReference type="Gene3D" id="3.40.190.150">
    <property type="entry name" value="Bordetella uptake gene, domain 1"/>
    <property type="match status" value="1"/>
</dbReference>
<evidence type="ECO:0000256" key="1">
    <source>
        <dbReference type="ARBA" id="ARBA00006987"/>
    </source>
</evidence>
<name>A0ABX2EPN4_9BURK</name>
<protein>
    <submittedName>
        <fullName evidence="3">Tripartite tricarboxylate transporter substrate binding protein</fullName>
    </submittedName>
</protein>
<dbReference type="InterPro" id="IPR005064">
    <property type="entry name" value="BUG"/>
</dbReference>
<comment type="caution">
    <text evidence="3">The sequence shown here is derived from an EMBL/GenBank/DDBJ whole genome shotgun (WGS) entry which is preliminary data.</text>
</comment>
<reference evidence="3 4" key="1">
    <citation type="submission" date="2020-05" db="EMBL/GenBank/DDBJ databases">
        <title>Aquincola sp. isolate from soil.</title>
        <authorList>
            <person name="Han J."/>
            <person name="Kim D.-U."/>
        </authorList>
    </citation>
    <scope>NUCLEOTIDE SEQUENCE [LARGE SCALE GENOMIC DNA]</scope>
    <source>
        <strain evidence="3 4">S2</strain>
    </source>
</reference>
<evidence type="ECO:0000313" key="4">
    <source>
        <dbReference type="Proteomes" id="UP000737171"/>
    </source>
</evidence>
<dbReference type="PANTHER" id="PTHR42928:SF5">
    <property type="entry name" value="BLR1237 PROTEIN"/>
    <property type="match status" value="1"/>
</dbReference>
<keyword evidence="2" id="KW-0732">Signal</keyword>
<dbReference type="Gene3D" id="3.40.190.10">
    <property type="entry name" value="Periplasmic binding protein-like II"/>
    <property type="match status" value="1"/>
</dbReference>
<dbReference type="PIRSF" id="PIRSF017082">
    <property type="entry name" value="YflP"/>
    <property type="match status" value="1"/>
</dbReference>
<evidence type="ECO:0000256" key="2">
    <source>
        <dbReference type="SAM" id="SignalP"/>
    </source>
</evidence>
<dbReference type="EMBL" id="JABRWJ010000008">
    <property type="protein sequence ID" value="NRF70543.1"/>
    <property type="molecule type" value="Genomic_DNA"/>
</dbReference>
<organism evidence="3 4">
    <name type="scientific">Pseudaquabacterium terrae</name>
    <dbReference type="NCBI Taxonomy" id="2732868"/>
    <lineage>
        <taxon>Bacteria</taxon>
        <taxon>Pseudomonadati</taxon>
        <taxon>Pseudomonadota</taxon>
        <taxon>Betaproteobacteria</taxon>
        <taxon>Burkholderiales</taxon>
        <taxon>Sphaerotilaceae</taxon>
        <taxon>Pseudaquabacterium</taxon>
    </lineage>
</organism>
<dbReference type="CDD" id="cd13578">
    <property type="entry name" value="PBP2_Bug27"/>
    <property type="match status" value="1"/>
</dbReference>
<accession>A0ABX2EPN4</accession>
<feature type="chain" id="PRO_5047465717" evidence="2">
    <location>
        <begin position="29"/>
        <end position="328"/>
    </location>
</feature>
<dbReference type="RefSeq" id="WP_173129778.1">
    <property type="nucleotide sequence ID" value="NZ_JABRWJ010000008.1"/>
</dbReference>